<evidence type="ECO:0000313" key="5">
    <source>
        <dbReference type="EMBL" id="SNV32126.1"/>
    </source>
</evidence>
<dbReference type="PANTHER" id="PTHR30146:SF109">
    <property type="entry name" value="HTH-TYPE TRANSCRIPTIONAL REGULATOR GALS"/>
    <property type="match status" value="1"/>
</dbReference>
<dbReference type="PROSITE" id="PS50932">
    <property type="entry name" value="HTH_LACI_2"/>
    <property type="match status" value="1"/>
</dbReference>
<name>A0A239WDH2_STRAI</name>
<dbReference type="Pfam" id="PF13377">
    <property type="entry name" value="Peripla_BP_3"/>
    <property type="match status" value="1"/>
</dbReference>
<keyword evidence="3" id="KW-0804">Transcription</keyword>
<proteinExistence type="predicted"/>
<evidence type="ECO:0000256" key="2">
    <source>
        <dbReference type="ARBA" id="ARBA00023125"/>
    </source>
</evidence>
<dbReference type="SUPFAM" id="SSF53822">
    <property type="entry name" value="Periplasmic binding protein-like I"/>
    <property type="match status" value="1"/>
</dbReference>
<protein>
    <submittedName>
        <fullName evidence="5">LacI family transcriptional regulator</fullName>
    </submittedName>
</protein>
<accession>A0A239WDH2</accession>
<dbReference type="SUPFAM" id="SSF47413">
    <property type="entry name" value="lambda repressor-like DNA-binding domains"/>
    <property type="match status" value="1"/>
</dbReference>
<dbReference type="Pfam" id="PF00356">
    <property type="entry name" value="LacI"/>
    <property type="match status" value="1"/>
</dbReference>
<dbReference type="GO" id="GO:0003700">
    <property type="term" value="F:DNA-binding transcription factor activity"/>
    <property type="evidence" value="ECO:0007669"/>
    <property type="project" value="TreeGrafter"/>
</dbReference>
<dbReference type="SMART" id="SM00354">
    <property type="entry name" value="HTH_LACI"/>
    <property type="match status" value="1"/>
</dbReference>
<dbReference type="RefSeq" id="WP_095121326.1">
    <property type="nucleotide sequence ID" value="NZ_LT906454.1"/>
</dbReference>
<evidence type="ECO:0000256" key="1">
    <source>
        <dbReference type="ARBA" id="ARBA00023015"/>
    </source>
</evidence>
<dbReference type="Gene3D" id="1.10.260.40">
    <property type="entry name" value="lambda repressor-like DNA-binding domains"/>
    <property type="match status" value="1"/>
</dbReference>
<organism evidence="5 6">
    <name type="scientific">Streptococcus acidominimus</name>
    <dbReference type="NCBI Taxonomy" id="1326"/>
    <lineage>
        <taxon>Bacteria</taxon>
        <taxon>Bacillati</taxon>
        <taxon>Bacillota</taxon>
        <taxon>Bacilli</taxon>
        <taxon>Lactobacillales</taxon>
        <taxon>Streptococcaceae</taxon>
        <taxon>Streptococcus</taxon>
    </lineage>
</organism>
<dbReference type="InterPro" id="IPR010982">
    <property type="entry name" value="Lambda_DNA-bd_dom_sf"/>
</dbReference>
<dbReference type="Proteomes" id="UP000215144">
    <property type="component" value="Chromosome 1"/>
</dbReference>
<dbReference type="AlphaFoldDB" id="A0A239WDH2"/>
<dbReference type="GO" id="GO:0000976">
    <property type="term" value="F:transcription cis-regulatory region binding"/>
    <property type="evidence" value="ECO:0007669"/>
    <property type="project" value="TreeGrafter"/>
</dbReference>
<dbReference type="KEGG" id="saco:SAME_00114"/>
<reference evidence="5 6" key="1">
    <citation type="submission" date="2017-06" db="EMBL/GenBank/DDBJ databases">
        <authorList>
            <consortium name="Pathogen Informatics"/>
        </authorList>
    </citation>
    <scope>NUCLEOTIDE SEQUENCE [LARGE SCALE GENOMIC DNA]</scope>
    <source>
        <strain evidence="5 6">NCTC11291</strain>
    </source>
</reference>
<keyword evidence="1" id="KW-0805">Transcription regulation</keyword>
<dbReference type="EMBL" id="LT906454">
    <property type="protein sequence ID" value="SNV32126.1"/>
    <property type="molecule type" value="Genomic_DNA"/>
</dbReference>
<sequence>MVTIKDVAKLARVSPSTASRALHDNKMISPATRARVRKAMEELNYSPNFSAQNLVKRQSNTVAIVLPARESPQQLGNNPFFMQIIQGITSVCSQEGFMVSLATGKTEDELLASVCVLMKSGHVDKFIFLYAKVEDTVYQAVRQNDEAMCIIVGHDETKSHERTLFVDTDNVKAGSDVTQFLLERGYRQPLYICTDMSEIVQESRFKGFQKAVSSHHIPAHYLRLTNAPSDSHHLDEALKRTPTIDAFVCCDDLTAIYVIRLLELLKIEQSLGFISFNNSLLAELESPALTSVEIFPYDLGETAAKLLFQREASKSITKSLWIPHRIVERESTYRR</sequence>
<gene>
    <name evidence="5" type="primary">malR_1</name>
    <name evidence="5" type="ORF">SAMEA4504048_00114</name>
</gene>
<dbReference type="InterPro" id="IPR000843">
    <property type="entry name" value="HTH_LacI"/>
</dbReference>
<feature type="domain" description="HTH lacI-type" evidence="4">
    <location>
        <begin position="2"/>
        <end position="56"/>
    </location>
</feature>
<dbReference type="Gene3D" id="3.40.50.2300">
    <property type="match status" value="2"/>
</dbReference>
<dbReference type="PROSITE" id="PS00356">
    <property type="entry name" value="HTH_LACI_1"/>
    <property type="match status" value="1"/>
</dbReference>
<keyword evidence="2" id="KW-0238">DNA-binding</keyword>
<dbReference type="OrthoDB" id="9788209at2"/>
<dbReference type="InterPro" id="IPR046335">
    <property type="entry name" value="LacI/GalR-like_sensor"/>
</dbReference>
<evidence type="ECO:0000259" key="4">
    <source>
        <dbReference type="PROSITE" id="PS50932"/>
    </source>
</evidence>
<dbReference type="CDD" id="cd01392">
    <property type="entry name" value="HTH_LacI"/>
    <property type="match status" value="1"/>
</dbReference>
<evidence type="ECO:0000313" key="6">
    <source>
        <dbReference type="Proteomes" id="UP000215144"/>
    </source>
</evidence>
<dbReference type="InterPro" id="IPR028082">
    <property type="entry name" value="Peripla_BP_I"/>
</dbReference>
<dbReference type="PANTHER" id="PTHR30146">
    <property type="entry name" value="LACI-RELATED TRANSCRIPTIONAL REPRESSOR"/>
    <property type="match status" value="1"/>
</dbReference>
<evidence type="ECO:0000256" key="3">
    <source>
        <dbReference type="ARBA" id="ARBA00023163"/>
    </source>
</evidence>